<keyword evidence="4" id="KW-1015">Disulfide bond</keyword>
<feature type="domain" description="Chitin-binding type-2" evidence="8">
    <location>
        <begin position="276"/>
        <end position="332"/>
    </location>
</feature>
<evidence type="ECO:0000256" key="5">
    <source>
        <dbReference type="ARBA" id="ARBA00023180"/>
    </source>
</evidence>
<dbReference type="SMART" id="SM00494">
    <property type="entry name" value="ChtBD2"/>
    <property type="match status" value="9"/>
</dbReference>
<evidence type="ECO:0000256" key="4">
    <source>
        <dbReference type="ARBA" id="ARBA00023157"/>
    </source>
</evidence>
<dbReference type="SUPFAM" id="SSF57625">
    <property type="entry name" value="Invertebrate chitin-binding proteins"/>
    <property type="match status" value="9"/>
</dbReference>
<dbReference type="PANTHER" id="PTHR23301:SF0">
    <property type="entry name" value="CHITIN-BINDING TYPE-2 DOMAIN-CONTAINING PROTEIN-RELATED"/>
    <property type="match status" value="1"/>
</dbReference>
<feature type="region of interest" description="Disordered" evidence="6">
    <location>
        <begin position="745"/>
        <end position="767"/>
    </location>
</feature>
<dbReference type="Pfam" id="PF01607">
    <property type="entry name" value="CBM_14"/>
    <property type="match status" value="8"/>
</dbReference>
<evidence type="ECO:0000313" key="10">
    <source>
        <dbReference type="Proteomes" id="UP000192578"/>
    </source>
</evidence>
<dbReference type="EMBL" id="MTYJ01000022">
    <property type="protein sequence ID" value="OQV21625.1"/>
    <property type="molecule type" value="Genomic_DNA"/>
</dbReference>
<feature type="region of interest" description="Disordered" evidence="6">
    <location>
        <begin position="810"/>
        <end position="879"/>
    </location>
</feature>
<feature type="compositionally biased region" description="Polar residues" evidence="6">
    <location>
        <begin position="751"/>
        <end position="765"/>
    </location>
</feature>
<feature type="compositionally biased region" description="Polar residues" evidence="6">
    <location>
        <begin position="859"/>
        <end position="879"/>
    </location>
</feature>
<sequence>MLYYGCLLGFLGVVACVQSEEEELERAFINRNRQLNQQQQQQQQQQMASSYGGNTVYYNPSQSQTSRDVCRGRTGYVADPSRNCQVFYNCMADGTVTTSTCPGNFQFDETSQCCKMPHDVNCAGLLDGGGLFQPTISCVGKRGFFPDLQSGCQVFYFCEPSGRSRQLSCPDGLLFNELIGCCDVVPNVNCGGGRTSTQYPPMTSPPASNNGGTIFCRYRQPGFYANPTDCSTYYYCQAAGQSSALRCPLGQAFNEKSSSCDNDLSRCYGVQVDSNVFDCTGRSGWYQGNDPNCRLAFYCNAGLGYQHSCPINQRWNTLSLSCDSPDRVPCGSDVYATPQPIARPQPLGPLPPNQTPIYSNIPGSPNYGGVPRLGYDYGINSARPATLPSYPYTPQSPAPGLPQTYPPAPVVITNTHLPPAIDYNNNVNPYVGTGNDFGTTTQRDAYSNPGLGIDNTYDCRGKIGYYAIQETGCSQFIYCNPEGIPHKFDCPSTLLFNNSLAVCDWPQNVHCSNQVVPGFLPNTQNPPNFDCRGKDGFFADQTRGGRIFYLCHADGIKYQYVCPSNLVFNEQTSVCDWPDYMKETGFVPRTPADLSQSVSVDWSGQPLDCRLRPAGFYAHPNNNQVYARCTPDGTFIPMRCPQTTVFDQALGQCVFPFQLGQGQTLQPGNPGTPGNSGALGNPVVGGGGNPPGYVPTTATDQTRYNYNPNTVLNFGAGIDGTGGHGTQGTNSLDGSGVNYAVQGGTYGQGTPPDSANQGGNVNSLDGSGVNYAVQGGIYGQSTATDTGTRSTSVNSVDGINYAVQNGIYGQGGGDQGGGGQGGGGQGGGGQGGGGQGGGGQGGGGIDQQQVPPPVADVTFSGQGATYGQGTNSYQTNGGGDTVNTMPNYAVLNGFYGRGTPAPPTYSSVPNYAVQTSFYGQTLQGTPTPPISEVPNYAVQTSFYGQTPQGTPIPPNYAVQNGFYGQSAQGTPMPPIVTSVIRPYNPQGSRTGFYQTTTPDTSYFNQIGGHNVPFQGGQSGYNNGQYPNNQPSYMNSYGYDATTQSYGGGNQIGYTYDSDNRTPYGGNQVPSSVPVSTEPRPGFTIGITIRANGEGGTPVVCIGRTGTFADRTNQCRSYTVCRADGTSETRTCSGNLVFSEQTGVCDAPQSTNCFANAPGIMQPSVPVCMNSGSSSGSTVSRFVPDTSLSCQTFYSCEQNGQGIGFRCPAGQQFNSLINACDDPRNCNCAAGNGGTFTVRIPVVTSQLVDGGGGTYNTAYSSNSQRVDQNINLDITLLKQRQLTADNSEGNMPLIPGYDTSLYMDPSTGDQQARLPTFYNDDESAPIMSNVSAPNHNAYGSSGLSQEQLLQATQQAAILQMAAAESARLFASKSFLLENSTVTTRRPVKSAAFAKPKAQYRGLRRRQPGTNVLLGNVLQRLTLARRSQQGAAP</sequence>
<reference evidence="10" key="1">
    <citation type="submission" date="2017-01" db="EMBL/GenBank/DDBJ databases">
        <title>Comparative genomics of anhydrobiosis in the tardigrade Hypsibius dujardini.</title>
        <authorList>
            <person name="Yoshida Y."/>
            <person name="Koutsovoulos G."/>
            <person name="Laetsch D."/>
            <person name="Stevens L."/>
            <person name="Kumar S."/>
            <person name="Horikawa D."/>
            <person name="Ishino K."/>
            <person name="Komine S."/>
            <person name="Tomita M."/>
            <person name="Blaxter M."/>
            <person name="Arakawa K."/>
        </authorList>
    </citation>
    <scope>NUCLEOTIDE SEQUENCE [LARGE SCALE GENOMIC DNA]</scope>
    <source>
        <strain evidence="10">Z151</strain>
    </source>
</reference>
<keyword evidence="10" id="KW-1185">Reference proteome</keyword>
<evidence type="ECO:0000256" key="7">
    <source>
        <dbReference type="SAM" id="SignalP"/>
    </source>
</evidence>
<dbReference type="InterPro" id="IPR051940">
    <property type="entry name" value="Chitin_bind-dev_reg"/>
</dbReference>
<feature type="domain" description="Chitin-binding type-2" evidence="8">
    <location>
        <begin position="456"/>
        <end position="513"/>
    </location>
</feature>
<feature type="domain" description="Chitin-binding type-2" evidence="8">
    <location>
        <begin position="1097"/>
        <end position="1154"/>
    </location>
</feature>
<feature type="chain" id="PRO_5012054284" description="Chitin-binding type-2 domain-containing protein" evidence="7">
    <location>
        <begin position="17"/>
        <end position="1431"/>
    </location>
</feature>
<dbReference type="GO" id="GO:0005576">
    <property type="term" value="C:extracellular region"/>
    <property type="evidence" value="ECO:0007669"/>
    <property type="project" value="InterPro"/>
</dbReference>
<dbReference type="PANTHER" id="PTHR23301">
    <property type="entry name" value="CHITIN BINDING PERITROPHIN-A"/>
    <property type="match status" value="1"/>
</dbReference>
<feature type="domain" description="Chitin-binding type-2" evidence="8">
    <location>
        <begin position="135"/>
        <end position="192"/>
    </location>
</feature>
<dbReference type="OrthoDB" id="5946756at2759"/>
<proteinExistence type="predicted"/>
<gene>
    <name evidence="9" type="ORF">BV898_04525</name>
</gene>
<dbReference type="Gene3D" id="2.170.140.10">
    <property type="entry name" value="Chitin binding domain"/>
    <property type="match status" value="8"/>
</dbReference>
<keyword evidence="2 7" id="KW-0732">Signal</keyword>
<keyword evidence="5" id="KW-0325">Glycoprotein</keyword>
<feature type="domain" description="Chitin-binding type-2" evidence="8">
    <location>
        <begin position="606"/>
        <end position="656"/>
    </location>
</feature>
<dbReference type="Proteomes" id="UP000192578">
    <property type="component" value="Unassembled WGS sequence"/>
</dbReference>
<dbReference type="InterPro" id="IPR002557">
    <property type="entry name" value="Chitin-bd_dom"/>
</dbReference>
<comment type="caution">
    <text evidence="9">The sequence shown here is derived from an EMBL/GenBank/DDBJ whole genome shotgun (WGS) entry which is preliminary data.</text>
</comment>
<feature type="compositionally biased region" description="Gly residues" evidence="6">
    <location>
        <begin position="810"/>
        <end position="845"/>
    </location>
</feature>
<protein>
    <recommendedName>
        <fullName evidence="8">Chitin-binding type-2 domain-containing protein</fullName>
    </recommendedName>
</protein>
<dbReference type="PROSITE" id="PS50940">
    <property type="entry name" value="CHIT_BIND_II"/>
    <property type="match status" value="9"/>
</dbReference>
<evidence type="ECO:0000256" key="6">
    <source>
        <dbReference type="SAM" id="MobiDB-lite"/>
    </source>
</evidence>
<feature type="domain" description="Chitin-binding type-2" evidence="8">
    <location>
        <begin position="528"/>
        <end position="585"/>
    </location>
</feature>
<evidence type="ECO:0000256" key="3">
    <source>
        <dbReference type="ARBA" id="ARBA00022737"/>
    </source>
</evidence>
<keyword evidence="1" id="KW-0147">Chitin-binding</keyword>
<evidence type="ECO:0000313" key="9">
    <source>
        <dbReference type="EMBL" id="OQV21625.1"/>
    </source>
</evidence>
<name>A0A1W0X2F0_HYPEX</name>
<feature type="domain" description="Chitin-binding type-2" evidence="8">
    <location>
        <begin position="1164"/>
        <end position="1229"/>
    </location>
</feature>
<dbReference type="InterPro" id="IPR036508">
    <property type="entry name" value="Chitin-bd_dom_sf"/>
</dbReference>
<organism evidence="9 10">
    <name type="scientific">Hypsibius exemplaris</name>
    <name type="common">Freshwater tardigrade</name>
    <dbReference type="NCBI Taxonomy" id="2072580"/>
    <lineage>
        <taxon>Eukaryota</taxon>
        <taxon>Metazoa</taxon>
        <taxon>Ecdysozoa</taxon>
        <taxon>Tardigrada</taxon>
        <taxon>Eutardigrada</taxon>
        <taxon>Parachela</taxon>
        <taxon>Hypsibioidea</taxon>
        <taxon>Hypsibiidae</taxon>
        <taxon>Hypsibius</taxon>
    </lineage>
</organism>
<accession>A0A1W0X2F0</accession>
<feature type="domain" description="Chitin-binding type-2" evidence="8">
    <location>
        <begin position="67"/>
        <end position="124"/>
    </location>
</feature>
<evidence type="ECO:0000256" key="1">
    <source>
        <dbReference type="ARBA" id="ARBA00022669"/>
    </source>
</evidence>
<dbReference type="GO" id="GO:0008061">
    <property type="term" value="F:chitin binding"/>
    <property type="evidence" value="ECO:0007669"/>
    <property type="project" value="UniProtKB-KW"/>
</dbReference>
<evidence type="ECO:0000256" key="2">
    <source>
        <dbReference type="ARBA" id="ARBA00022729"/>
    </source>
</evidence>
<evidence type="ECO:0000259" key="8">
    <source>
        <dbReference type="PROSITE" id="PS50940"/>
    </source>
</evidence>
<feature type="signal peptide" evidence="7">
    <location>
        <begin position="1"/>
        <end position="16"/>
    </location>
</feature>
<keyword evidence="3" id="KW-0677">Repeat</keyword>
<feature type="domain" description="Chitin-binding type-2" evidence="8">
    <location>
        <begin position="213"/>
        <end position="269"/>
    </location>
</feature>